<evidence type="ECO:0000313" key="2">
    <source>
        <dbReference type="Proteomes" id="UP000624419"/>
    </source>
</evidence>
<evidence type="ECO:0000313" key="1">
    <source>
        <dbReference type="EMBL" id="MBD3587074.1"/>
    </source>
</evidence>
<name>A0ABR8LSJ0_9ALTE</name>
<protein>
    <submittedName>
        <fullName evidence="1">Uncharacterized protein</fullName>
    </submittedName>
</protein>
<proteinExistence type="predicted"/>
<gene>
    <name evidence="1" type="ORF">HHX48_15110</name>
</gene>
<sequence length="90" mass="10099">MMKPISSDRFVVYYTKPMSMCCWQTAASQLQPGIQLEANLSNDNHLLILPRGHVFTTTTISKLRQIETERRTPFALLISAGESIDDAVAE</sequence>
<accession>A0ABR8LSJ0</accession>
<dbReference type="Proteomes" id="UP000624419">
    <property type="component" value="Unassembled WGS sequence"/>
</dbReference>
<dbReference type="EMBL" id="JABBXD010000010">
    <property type="protein sequence ID" value="MBD3587074.1"/>
    <property type="molecule type" value="Genomic_DNA"/>
</dbReference>
<organism evidence="1 2">
    <name type="scientific">Salinimonas profundi</name>
    <dbReference type="NCBI Taxonomy" id="2729140"/>
    <lineage>
        <taxon>Bacteria</taxon>
        <taxon>Pseudomonadati</taxon>
        <taxon>Pseudomonadota</taxon>
        <taxon>Gammaproteobacteria</taxon>
        <taxon>Alteromonadales</taxon>
        <taxon>Alteromonadaceae</taxon>
        <taxon>Alteromonas/Salinimonas group</taxon>
        <taxon>Salinimonas</taxon>
    </lineage>
</organism>
<comment type="caution">
    <text evidence="1">The sequence shown here is derived from an EMBL/GenBank/DDBJ whole genome shotgun (WGS) entry which is preliminary data.</text>
</comment>
<keyword evidence="2" id="KW-1185">Reference proteome</keyword>
<reference evidence="1 2" key="1">
    <citation type="submission" date="2020-04" db="EMBL/GenBank/DDBJ databases">
        <title>Salinimonas sp. HHU 13199.</title>
        <authorList>
            <person name="Cui X."/>
            <person name="Zhang D."/>
        </authorList>
    </citation>
    <scope>NUCLEOTIDE SEQUENCE [LARGE SCALE GENOMIC DNA]</scope>
    <source>
        <strain evidence="1 2">HHU 13199</strain>
    </source>
</reference>
<dbReference type="RefSeq" id="WP_191026271.1">
    <property type="nucleotide sequence ID" value="NZ_JABBXD010000010.1"/>
</dbReference>